<dbReference type="InterPro" id="IPR040256">
    <property type="entry name" value="At4g02000-like"/>
</dbReference>
<dbReference type="InterPro" id="IPR025558">
    <property type="entry name" value="DUF4283"/>
</dbReference>
<evidence type="ECO:0000256" key="1">
    <source>
        <dbReference type="SAM" id="MobiDB-lite"/>
    </source>
</evidence>
<sequence length="479" mass="53030">MMVIGEKEHPPGDPPDSVGTWAQRAAGGSAGGRVVPESVLKEEFVEARLSLEFPDGEDGEPVFTVGEECMIVKVLGKNISIAAMSRRLKEMWKPKGAMHVLDLPRQFFMARFEHEEEYLEALTGGPWRMFGSYLMVCAWSPEFDPVRHEIMTTPVLVRVSNIPVIFYHKMILMGMAQGLGRPLKVDLNTMNIECARFARICVEVDLRKPLKGAIMINGDRYFVSYEGLNSICSGCGVYGHLVHSCPRRALEKEAADGFTEVRRRSRGSVQSSKPNTPVRVDQEAGRNLREIPPSNLGNVDISNQFENLEDIDTAPEQRDENIRSMTNKENAVCFQARREKSVAQVTEVRKSTRAETGMGGSRDGPRVRKAQQNKETAYADTAKTNKQGRPVRGLIFGPITNENPSLVSGKRLRVETTSMGRPGGAFMLNGGEQGACRSILSSRMDESEKVWHGTEILVDIPEIVNLSDSFGKETGGVQA</sequence>
<evidence type="ECO:0000313" key="3">
    <source>
        <dbReference type="EMBL" id="EOA28634.1"/>
    </source>
</evidence>
<dbReference type="AlphaFoldDB" id="R0HG37"/>
<organism evidence="3 4">
    <name type="scientific">Capsella rubella</name>
    <dbReference type="NCBI Taxonomy" id="81985"/>
    <lineage>
        <taxon>Eukaryota</taxon>
        <taxon>Viridiplantae</taxon>
        <taxon>Streptophyta</taxon>
        <taxon>Embryophyta</taxon>
        <taxon>Tracheophyta</taxon>
        <taxon>Spermatophyta</taxon>
        <taxon>Magnoliopsida</taxon>
        <taxon>eudicotyledons</taxon>
        <taxon>Gunneridae</taxon>
        <taxon>Pentapetalae</taxon>
        <taxon>rosids</taxon>
        <taxon>malvids</taxon>
        <taxon>Brassicales</taxon>
        <taxon>Brassicaceae</taxon>
        <taxon>Camelineae</taxon>
        <taxon>Capsella</taxon>
    </lineage>
</organism>
<proteinExistence type="predicted"/>
<evidence type="ECO:0000313" key="4">
    <source>
        <dbReference type="Proteomes" id="UP000029121"/>
    </source>
</evidence>
<dbReference type="PANTHER" id="PTHR31286">
    <property type="entry name" value="GLYCINE-RICH CELL WALL STRUCTURAL PROTEIN 1.8-LIKE"/>
    <property type="match status" value="1"/>
</dbReference>
<dbReference type="eggNOG" id="KOG1075">
    <property type="taxonomic scope" value="Eukaryota"/>
</dbReference>
<evidence type="ECO:0000259" key="2">
    <source>
        <dbReference type="Pfam" id="PF14111"/>
    </source>
</evidence>
<dbReference type="PANTHER" id="PTHR31286:SF99">
    <property type="entry name" value="DUF4283 DOMAIN-CONTAINING PROTEIN"/>
    <property type="match status" value="1"/>
</dbReference>
<accession>R0HG37</accession>
<gene>
    <name evidence="3" type="ORF">CARUB_v10024855mg</name>
</gene>
<feature type="compositionally biased region" description="Basic and acidic residues" evidence="1">
    <location>
        <begin position="1"/>
        <end position="11"/>
    </location>
</feature>
<feature type="region of interest" description="Disordered" evidence="1">
    <location>
        <begin position="1"/>
        <end position="32"/>
    </location>
</feature>
<dbReference type="Pfam" id="PF14111">
    <property type="entry name" value="DUF4283"/>
    <property type="match status" value="1"/>
</dbReference>
<feature type="region of interest" description="Disordered" evidence="1">
    <location>
        <begin position="263"/>
        <end position="282"/>
    </location>
</feature>
<feature type="domain" description="DUF4283" evidence="2">
    <location>
        <begin position="67"/>
        <end position="145"/>
    </location>
</feature>
<protein>
    <recommendedName>
        <fullName evidence="2">DUF4283 domain-containing protein</fullName>
    </recommendedName>
</protein>
<keyword evidence="4" id="KW-1185">Reference proteome</keyword>
<feature type="compositionally biased region" description="Basic and acidic residues" evidence="1">
    <location>
        <begin position="344"/>
        <end position="353"/>
    </location>
</feature>
<dbReference type="EMBL" id="KB870808">
    <property type="protein sequence ID" value="EOA28634.1"/>
    <property type="molecule type" value="Genomic_DNA"/>
</dbReference>
<name>R0HG37_9BRAS</name>
<feature type="region of interest" description="Disordered" evidence="1">
    <location>
        <begin position="344"/>
        <end position="392"/>
    </location>
</feature>
<dbReference type="Proteomes" id="UP000029121">
    <property type="component" value="Unassembled WGS sequence"/>
</dbReference>
<reference evidence="4" key="1">
    <citation type="journal article" date="2013" name="Nat. Genet.">
        <title>The Capsella rubella genome and the genomic consequences of rapid mating system evolution.</title>
        <authorList>
            <person name="Slotte T."/>
            <person name="Hazzouri K.M."/>
            <person name="Agren J.A."/>
            <person name="Koenig D."/>
            <person name="Maumus F."/>
            <person name="Guo Y.L."/>
            <person name="Steige K."/>
            <person name="Platts A.E."/>
            <person name="Escobar J.S."/>
            <person name="Newman L.K."/>
            <person name="Wang W."/>
            <person name="Mandakova T."/>
            <person name="Vello E."/>
            <person name="Smith L.M."/>
            <person name="Henz S.R."/>
            <person name="Steffen J."/>
            <person name="Takuno S."/>
            <person name="Brandvain Y."/>
            <person name="Coop G."/>
            <person name="Andolfatto P."/>
            <person name="Hu T.T."/>
            <person name="Blanchette M."/>
            <person name="Clark R.M."/>
            <person name="Quesneville H."/>
            <person name="Nordborg M."/>
            <person name="Gaut B.S."/>
            <person name="Lysak M.A."/>
            <person name="Jenkins J."/>
            <person name="Grimwood J."/>
            <person name="Chapman J."/>
            <person name="Prochnik S."/>
            <person name="Shu S."/>
            <person name="Rokhsar D."/>
            <person name="Schmutz J."/>
            <person name="Weigel D."/>
            <person name="Wright S.I."/>
        </authorList>
    </citation>
    <scope>NUCLEOTIDE SEQUENCE [LARGE SCALE GENOMIC DNA]</scope>
    <source>
        <strain evidence="4">cv. Monte Gargano</strain>
    </source>
</reference>